<reference evidence="4" key="1">
    <citation type="submission" date="2016-10" db="EMBL/GenBank/DDBJ databases">
        <authorList>
            <person name="Varghese N."/>
            <person name="Submissions S."/>
        </authorList>
    </citation>
    <scope>NUCLEOTIDE SEQUENCE [LARGE SCALE GENOMIC DNA]</scope>
    <source>
        <strain evidence="4">ATCC 25963</strain>
    </source>
</reference>
<evidence type="ECO:0000313" key="3">
    <source>
        <dbReference type="EMBL" id="SFE08002.1"/>
    </source>
</evidence>
<gene>
    <name evidence="3" type="ORF">SAMN02745121_02935</name>
</gene>
<evidence type="ECO:0000256" key="2">
    <source>
        <dbReference type="SAM" id="SignalP"/>
    </source>
</evidence>
<keyword evidence="2" id="KW-0732">Signal</keyword>
<sequence>MMSLSRSFPKNVSLALALAVAAGSFTASGCGGSSSRRKGKQSEARKWIDNPTSGKKEGNIIKIPQIGLEFEIPDTLYVFKNCEETGHSKGELESNPEWVTVVSCSSGGAVSSSDEDLGASAPSDSEAIALTFYLAPKDRPVDERAVAFYRNEYQQAGLSIEDLSFNDDYFDKTGIFAKLQVTDESGNATREIQQFMFPYGDVLYIARTEYPYGDTRAIQQDWKSIMPYFRVSLQR</sequence>
<dbReference type="Proteomes" id="UP000199400">
    <property type="component" value="Unassembled WGS sequence"/>
</dbReference>
<dbReference type="AlphaFoldDB" id="A0A1I1XL19"/>
<evidence type="ECO:0000313" key="4">
    <source>
        <dbReference type="Proteomes" id="UP000199400"/>
    </source>
</evidence>
<protein>
    <recommendedName>
        <fullName evidence="5">Lipoprotein</fullName>
    </recommendedName>
</protein>
<feature type="signal peptide" evidence="2">
    <location>
        <begin position="1"/>
        <end position="29"/>
    </location>
</feature>
<name>A0A1I1XL19_9BACT</name>
<dbReference type="RefSeq" id="WP_096331213.1">
    <property type="nucleotide sequence ID" value="NZ_FOMX01000008.1"/>
</dbReference>
<feature type="region of interest" description="Disordered" evidence="1">
    <location>
        <begin position="26"/>
        <end position="51"/>
    </location>
</feature>
<accession>A0A1I1XL19</accession>
<proteinExistence type="predicted"/>
<dbReference type="OrthoDB" id="5504069at2"/>
<evidence type="ECO:0000256" key="1">
    <source>
        <dbReference type="SAM" id="MobiDB-lite"/>
    </source>
</evidence>
<dbReference type="EMBL" id="FOMX01000008">
    <property type="protein sequence ID" value="SFE08002.1"/>
    <property type="molecule type" value="Genomic_DNA"/>
</dbReference>
<feature type="compositionally biased region" description="Basic and acidic residues" evidence="1">
    <location>
        <begin position="40"/>
        <end position="51"/>
    </location>
</feature>
<dbReference type="STRING" id="54.SAMN02745121_02935"/>
<keyword evidence="4" id="KW-1185">Reference proteome</keyword>
<organism evidence="3 4">
    <name type="scientific">Nannocystis exedens</name>
    <dbReference type="NCBI Taxonomy" id="54"/>
    <lineage>
        <taxon>Bacteria</taxon>
        <taxon>Pseudomonadati</taxon>
        <taxon>Myxococcota</taxon>
        <taxon>Polyangia</taxon>
        <taxon>Nannocystales</taxon>
        <taxon>Nannocystaceae</taxon>
        <taxon>Nannocystis</taxon>
    </lineage>
</organism>
<feature type="chain" id="PRO_5011664077" description="Lipoprotein" evidence="2">
    <location>
        <begin position="30"/>
        <end position="235"/>
    </location>
</feature>
<evidence type="ECO:0008006" key="5">
    <source>
        <dbReference type="Google" id="ProtNLM"/>
    </source>
</evidence>
<dbReference type="PROSITE" id="PS51257">
    <property type="entry name" value="PROKAR_LIPOPROTEIN"/>
    <property type="match status" value="1"/>
</dbReference>